<reference evidence="1" key="1">
    <citation type="submission" date="2021-12" db="EMBL/GenBank/DDBJ databases">
        <title>Discovery of the Pendulisporaceae a myxobacterial family with distinct sporulation behavior and unique specialized metabolism.</title>
        <authorList>
            <person name="Garcia R."/>
            <person name="Popoff A."/>
            <person name="Bader C.D."/>
            <person name="Loehr J."/>
            <person name="Walesch S."/>
            <person name="Walt C."/>
            <person name="Boldt J."/>
            <person name="Bunk B."/>
            <person name="Haeckl F.J.F.P.J."/>
            <person name="Gunesch A.P."/>
            <person name="Birkelbach J."/>
            <person name="Nuebel U."/>
            <person name="Pietschmann T."/>
            <person name="Bach T."/>
            <person name="Mueller R."/>
        </authorList>
    </citation>
    <scope>NUCLEOTIDE SEQUENCE</scope>
    <source>
        <strain evidence="1">MSr11367</strain>
    </source>
</reference>
<organism evidence="1 2">
    <name type="scientific">Pendulispora rubella</name>
    <dbReference type="NCBI Taxonomy" id="2741070"/>
    <lineage>
        <taxon>Bacteria</taxon>
        <taxon>Pseudomonadati</taxon>
        <taxon>Myxococcota</taxon>
        <taxon>Myxococcia</taxon>
        <taxon>Myxococcales</taxon>
        <taxon>Sorangiineae</taxon>
        <taxon>Pendulisporaceae</taxon>
        <taxon>Pendulispora</taxon>
    </lineage>
</organism>
<dbReference type="EMBL" id="CP089983">
    <property type="protein sequence ID" value="WXB00548.1"/>
    <property type="molecule type" value="Genomic_DNA"/>
</dbReference>
<protein>
    <submittedName>
        <fullName evidence="1">Uncharacterized protein</fullName>
    </submittedName>
</protein>
<evidence type="ECO:0000313" key="1">
    <source>
        <dbReference type="EMBL" id="WXB00548.1"/>
    </source>
</evidence>
<accession>A0ABZ2KPF9</accession>
<sequence length="61" mass="6590">MELDNPFYRAFSGRCIATDLTLFHSGSLPRNPLTTADLPAFIAEQDIFYIGGGNTANALAL</sequence>
<evidence type="ECO:0000313" key="2">
    <source>
        <dbReference type="Proteomes" id="UP001374803"/>
    </source>
</evidence>
<keyword evidence="2" id="KW-1185">Reference proteome</keyword>
<dbReference type="Proteomes" id="UP001374803">
    <property type="component" value="Chromosome"/>
</dbReference>
<name>A0ABZ2KPF9_9BACT</name>
<dbReference type="RefSeq" id="WP_394830150.1">
    <property type="nucleotide sequence ID" value="NZ_CP089929.1"/>
</dbReference>
<proteinExistence type="predicted"/>
<gene>
    <name evidence="1" type="ORF">LVJ94_26945</name>
</gene>